<dbReference type="CDD" id="cd00082">
    <property type="entry name" value="HisKA"/>
    <property type="match status" value="1"/>
</dbReference>
<evidence type="ECO:0000256" key="1">
    <source>
        <dbReference type="ARBA" id="ARBA00000085"/>
    </source>
</evidence>
<organism evidence="12 13">
    <name type="scientific">Symplocastrum torsivum CPER-KK1</name>
    <dbReference type="NCBI Taxonomy" id="450513"/>
    <lineage>
        <taxon>Bacteria</taxon>
        <taxon>Bacillati</taxon>
        <taxon>Cyanobacteriota</taxon>
        <taxon>Cyanophyceae</taxon>
        <taxon>Oscillatoriophycideae</taxon>
        <taxon>Oscillatoriales</taxon>
        <taxon>Microcoleaceae</taxon>
        <taxon>Symplocastrum</taxon>
    </lineage>
</organism>
<dbReference type="InterPro" id="IPR050736">
    <property type="entry name" value="Sensor_HK_Regulatory"/>
</dbReference>
<dbReference type="Pfam" id="PF00512">
    <property type="entry name" value="HisKA"/>
    <property type="match status" value="1"/>
</dbReference>
<dbReference type="Gene3D" id="3.30.565.10">
    <property type="entry name" value="Histidine kinase-like ATPase, C-terminal domain"/>
    <property type="match status" value="1"/>
</dbReference>
<comment type="caution">
    <text evidence="12">The sequence shown here is derived from an EMBL/GenBank/DDBJ whole genome shotgun (WGS) entry which is preliminary data.</text>
</comment>
<dbReference type="InterPro" id="IPR036097">
    <property type="entry name" value="HisK_dim/P_sf"/>
</dbReference>
<dbReference type="InterPro" id="IPR000014">
    <property type="entry name" value="PAS"/>
</dbReference>
<name>A0A951U8W5_9CYAN</name>
<dbReference type="Pfam" id="PF08448">
    <property type="entry name" value="PAS_4"/>
    <property type="match status" value="1"/>
</dbReference>
<reference evidence="12" key="2">
    <citation type="journal article" date="2022" name="Microbiol. Resour. Announc.">
        <title>Metagenome Sequencing to Explore Phylogenomics of Terrestrial Cyanobacteria.</title>
        <authorList>
            <person name="Ward R.D."/>
            <person name="Stajich J.E."/>
            <person name="Johansen J.R."/>
            <person name="Huntemann M."/>
            <person name="Clum A."/>
            <person name="Foster B."/>
            <person name="Foster B."/>
            <person name="Roux S."/>
            <person name="Palaniappan K."/>
            <person name="Varghese N."/>
            <person name="Mukherjee S."/>
            <person name="Reddy T.B.K."/>
            <person name="Daum C."/>
            <person name="Copeland A."/>
            <person name="Chen I.A."/>
            <person name="Ivanova N.N."/>
            <person name="Kyrpides N.C."/>
            <person name="Shapiro N."/>
            <person name="Eloe-Fadrosh E.A."/>
            <person name="Pietrasiak N."/>
        </authorList>
    </citation>
    <scope>NUCLEOTIDE SEQUENCE</scope>
    <source>
        <strain evidence="12">CPER-KK1</strain>
    </source>
</reference>
<dbReference type="InterPro" id="IPR003661">
    <property type="entry name" value="HisK_dim/P_dom"/>
</dbReference>
<dbReference type="PRINTS" id="PR00344">
    <property type="entry name" value="BCTRLSENSOR"/>
</dbReference>
<feature type="domain" description="PAC" evidence="11">
    <location>
        <begin position="103"/>
        <end position="154"/>
    </location>
</feature>
<dbReference type="PANTHER" id="PTHR43711">
    <property type="entry name" value="TWO-COMPONENT HISTIDINE KINASE"/>
    <property type="match status" value="1"/>
</dbReference>
<reference evidence="12" key="1">
    <citation type="submission" date="2021-05" db="EMBL/GenBank/DDBJ databases">
        <authorList>
            <person name="Pietrasiak N."/>
            <person name="Ward R."/>
            <person name="Stajich J.E."/>
            <person name="Kurbessoian T."/>
        </authorList>
    </citation>
    <scope>NUCLEOTIDE SEQUENCE</scope>
    <source>
        <strain evidence="12">CPER-KK1</strain>
    </source>
</reference>
<dbReference type="SMART" id="SM00388">
    <property type="entry name" value="HisKA"/>
    <property type="match status" value="1"/>
</dbReference>
<feature type="domain" description="PAC" evidence="11">
    <location>
        <begin position="225"/>
        <end position="279"/>
    </location>
</feature>
<evidence type="ECO:0000256" key="5">
    <source>
        <dbReference type="ARBA" id="ARBA00022777"/>
    </source>
</evidence>
<dbReference type="CDD" id="cd00075">
    <property type="entry name" value="HATPase"/>
    <property type="match status" value="1"/>
</dbReference>
<dbReference type="PROSITE" id="PS50112">
    <property type="entry name" value="PAS"/>
    <property type="match status" value="2"/>
</dbReference>
<dbReference type="SMART" id="SM00091">
    <property type="entry name" value="PAS"/>
    <property type="match status" value="2"/>
</dbReference>
<dbReference type="InterPro" id="IPR013656">
    <property type="entry name" value="PAS_4"/>
</dbReference>
<evidence type="ECO:0000313" key="12">
    <source>
        <dbReference type="EMBL" id="MBW4542956.1"/>
    </source>
</evidence>
<dbReference type="NCBIfam" id="TIGR00229">
    <property type="entry name" value="sensory_box"/>
    <property type="match status" value="2"/>
</dbReference>
<dbReference type="SMART" id="SM00387">
    <property type="entry name" value="HATPase_c"/>
    <property type="match status" value="1"/>
</dbReference>
<dbReference type="InterPro" id="IPR000700">
    <property type="entry name" value="PAS-assoc_C"/>
</dbReference>
<feature type="domain" description="PAS" evidence="10">
    <location>
        <begin position="45"/>
        <end position="102"/>
    </location>
</feature>
<dbReference type="Pfam" id="PF13426">
    <property type="entry name" value="PAS_9"/>
    <property type="match status" value="1"/>
</dbReference>
<dbReference type="SUPFAM" id="SSF55785">
    <property type="entry name" value="PYP-like sensor domain (PAS domain)"/>
    <property type="match status" value="2"/>
</dbReference>
<protein>
    <recommendedName>
        <fullName evidence="2">histidine kinase</fullName>
        <ecNumber evidence="2">2.7.13.3</ecNumber>
    </recommendedName>
</protein>
<dbReference type="AlphaFoldDB" id="A0A951U8W5"/>
<evidence type="ECO:0000256" key="7">
    <source>
        <dbReference type="SAM" id="Coils"/>
    </source>
</evidence>
<evidence type="ECO:0000259" key="10">
    <source>
        <dbReference type="PROSITE" id="PS50112"/>
    </source>
</evidence>
<dbReference type="PANTHER" id="PTHR43711:SF26">
    <property type="entry name" value="SENSOR HISTIDINE KINASE RCSC"/>
    <property type="match status" value="1"/>
</dbReference>
<keyword evidence="4" id="KW-0808">Transferase</keyword>
<feature type="domain" description="Histidine kinase" evidence="9">
    <location>
        <begin position="336"/>
        <end position="552"/>
    </location>
</feature>
<dbReference type="InterPro" id="IPR035965">
    <property type="entry name" value="PAS-like_dom_sf"/>
</dbReference>
<dbReference type="InterPro" id="IPR001610">
    <property type="entry name" value="PAC"/>
</dbReference>
<dbReference type="PROSITE" id="PS50109">
    <property type="entry name" value="HIS_KIN"/>
    <property type="match status" value="1"/>
</dbReference>
<dbReference type="EMBL" id="JAHHIF010000001">
    <property type="protein sequence ID" value="MBW4542956.1"/>
    <property type="molecule type" value="Genomic_DNA"/>
</dbReference>
<evidence type="ECO:0000256" key="8">
    <source>
        <dbReference type="SAM" id="MobiDB-lite"/>
    </source>
</evidence>
<dbReference type="EC" id="2.7.13.3" evidence="2"/>
<dbReference type="SMART" id="SM00086">
    <property type="entry name" value="PAC"/>
    <property type="match status" value="2"/>
</dbReference>
<dbReference type="SUPFAM" id="SSF47384">
    <property type="entry name" value="Homodimeric domain of signal transducing histidine kinase"/>
    <property type="match status" value="1"/>
</dbReference>
<evidence type="ECO:0000259" key="9">
    <source>
        <dbReference type="PROSITE" id="PS50109"/>
    </source>
</evidence>
<dbReference type="GO" id="GO:0000155">
    <property type="term" value="F:phosphorelay sensor kinase activity"/>
    <property type="evidence" value="ECO:0007669"/>
    <property type="project" value="InterPro"/>
</dbReference>
<evidence type="ECO:0000313" key="13">
    <source>
        <dbReference type="Proteomes" id="UP000753908"/>
    </source>
</evidence>
<dbReference type="CDD" id="cd00130">
    <property type="entry name" value="PAS"/>
    <property type="match status" value="2"/>
</dbReference>
<dbReference type="Gene3D" id="1.10.287.130">
    <property type="match status" value="1"/>
</dbReference>
<gene>
    <name evidence="12" type="ORF">KME25_00685</name>
</gene>
<evidence type="ECO:0000256" key="6">
    <source>
        <dbReference type="ARBA" id="ARBA00023012"/>
    </source>
</evidence>
<dbReference type="Gene3D" id="3.30.450.20">
    <property type="entry name" value="PAS domain"/>
    <property type="match status" value="2"/>
</dbReference>
<dbReference type="InterPro" id="IPR036890">
    <property type="entry name" value="HATPase_C_sf"/>
</dbReference>
<dbReference type="SUPFAM" id="SSF55874">
    <property type="entry name" value="ATPase domain of HSP90 chaperone/DNA topoisomerase II/histidine kinase"/>
    <property type="match status" value="1"/>
</dbReference>
<feature type="coiled-coil region" evidence="7">
    <location>
        <begin position="270"/>
        <end position="329"/>
    </location>
</feature>
<evidence type="ECO:0000259" key="11">
    <source>
        <dbReference type="PROSITE" id="PS50113"/>
    </source>
</evidence>
<dbReference type="InterPro" id="IPR003594">
    <property type="entry name" value="HATPase_dom"/>
</dbReference>
<keyword evidence="6" id="KW-0902">Two-component regulatory system</keyword>
<keyword evidence="5 12" id="KW-0418">Kinase</keyword>
<accession>A0A951U8W5</accession>
<feature type="domain" description="PAS" evidence="10">
    <location>
        <begin position="155"/>
        <end position="225"/>
    </location>
</feature>
<keyword evidence="7" id="KW-0175">Coiled coil</keyword>
<sequence>MDSTSNTGKAKSELKSVQSNGSGQQPSIHIKWYEGLYNKIPCTCLTVTINGVILDANRFACECLGYSRQELVETSIFNIFNSRDKEKLHLALTDYRESLTRNINEEFRLVTKNGRNLWVKLTLDILQPVGQKPILLLICEEVTEAKRLEVTFQETQSQVQLLMDAFPGKVSYIDAQRCYRLISKRYEEWSLISPEEIIGQTVKEFMTPLQYQNIEEYIELAISGQSVQYEFDSVFNDGKRRYLLVDHVPHISKSGEVLGFFVFCQDLSDRKKVEEKLRQFNEELENRVKERTAELEQSLTERKRVLEALREAEEEVRRALLKEQELSELKSRFLSTTSHEFRTPLTTILSSSEMLERYWHKWSEETQFTHLHRIQHAVKQMTQMLHDVLTLSQAEAGKLEFNPEPLDLEQFCNELVEDLQLNDGERHIIAFESECKDVLAILDAKLLRHILTNLLTNALKYSPNGTTVRFSVIYQEQEAIFQIQDQGIGIPKEDTKCLFDSFYRATNVGTIQGTGLGLAIVKQCVDIYKGKIAVDSVVGKGTTFTVTLPLRL</sequence>
<dbReference type="FunFam" id="3.30.565.10:FF:000006">
    <property type="entry name" value="Sensor histidine kinase WalK"/>
    <property type="match status" value="1"/>
</dbReference>
<proteinExistence type="predicted"/>
<dbReference type="Proteomes" id="UP000753908">
    <property type="component" value="Unassembled WGS sequence"/>
</dbReference>
<dbReference type="InterPro" id="IPR005467">
    <property type="entry name" value="His_kinase_dom"/>
</dbReference>
<comment type="catalytic activity">
    <reaction evidence="1">
        <text>ATP + protein L-histidine = ADP + protein N-phospho-L-histidine.</text>
        <dbReference type="EC" id="2.7.13.3"/>
    </reaction>
</comment>
<keyword evidence="3" id="KW-0597">Phosphoprotein</keyword>
<evidence type="ECO:0000256" key="2">
    <source>
        <dbReference type="ARBA" id="ARBA00012438"/>
    </source>
</evidence>
<dbReference type="InterPro" id="IPR004358">
    <property type="entry name" value="Sig_transdc_His_kin-like_C"/>
</dbReference>
<dbReference type="Pfam" id="PF02518">
    <property type="entry name" value="HATPase_c"/>
    <property type="match status" value="1"/>
</dbReference>
<evidence type="ECO:0000256" key="3">
    <source>
        <dbReference type="ARBA" id="ARBA00022553"/>
    </source>
</evidence>
<evidence type="ECO:0000256" key="4">
    <source>
        <dbReference type="ARBA" id="ARBA00022679"/>
    </source>
</evidence>
<feature type="region of interest" description="Disordered" evidence="8">
    <location>
        <begin position="1"/>
        <end position="25"/>
    </location>
</feature>
<dbReference type="PROSITE" id="PS50113">
    <property type="entry name" value="PAC"/>
    <property type="match status" value="2"/>
</dbReference>